<dbReference type="KEGG" id="eao:BD94_0497"/>
<accession>A0A077E9R5</accession>
<dbReference type="AlphaFoldDB" id="A0A077E9R5"/>
<protein>
    <submittedName>
        <fullName evidence="1">Uncharacterized protein</fullName>
    </submittedName>
</protein>
<evidence type="ECO:0000313" key="2">
    <source>
        <dbReference type="Proteomes" id="UP000028933"/>
    </source>
</evidence>
<proteinExistence type="predicted"/>
<gene>
    <name evidence="1" type="ORF">BD94_0497</name>
</gene>
<dbReference type="Proteomes" id="UP000028933">
    <property type="component" value="Chromosome"/>
</dbReference>
<dbReference type="HOGENOM" id="CLU_3167535_0_0_10"/>
<name>A0A077E9R5_9FLAO</name>
<dbReference type="STRING" id="1338011.BD94_0497"/>
<sequence>MYGRALQKIFDKYEKDFNYSNTIDMLHNYQCTAFGAFRYYTTARVFP</sequence>
<reference evidence="1" key="2">
    <citation type="journal article" date="2015" name="Genome Biol. Evol.">
        <title>Complete Genome Sequence and Transcriptomic Analysis of the Novel Pathogen Elizabethkingia anophelis in Response to Oxidative Stress.</title>
        <authorList>
            <person name="Li Y."/>
            <person name="Liu Y."/>
            <person name="Chew S.C."/>
            <person name="Tay M."/>
            <person name="Salido M.M."/>
            <person name="Teo J."/>
            <person name="Lauro F.M."/>
            <person name="Givskov M."/>
            <person name="Yang L."/>
        </authorList>
    </citation>
    <scope>NUCLEOTIDE SEQUENCE</scope>
    <source>
        <strain evidence="1">NUHP1</strain>
    </source>
</reference>
<evidence type="ECO:0000313" key="1">
    <source>
        <dbReference type="EMBL" id="AIL44272.1"/>
    </source>
</evidence>
<organism evidence="1 2">
    <name type="scientific">Elizabethkingia anophelis NUHP1</name>
    <dbReference type="NCBI Taxonomy" id="1338011"/>
    <lineage>
        <taxon>Bacteria</taxon>
        <taxon>Pseudomonadati</taxon>
        <taxon>Bacteroidota</taxon>
        <taxon>Flavobacteriia</taxon>
        <taxon>Flavobacteriales</taxon>
        <taxon>Weeksellaceae</taxon>
        <taxon>Elizabethkingia</taxon>
    </lineage>
</organism>
<reference evidence="1" key="1">
    <citation type="journal article" date="2013" name="Lancet">
        <title>First case of E anophelis outbreak in an intensive-care unit.</title>
        <authorList>
            <person name="Teo J."/>
            <person name="Tan S.Y."/>
            <person name="Tay M."/>
            <person name="Ding Y."/>
            <person name="Kjelleberg S."/>
            <person name="Givskov M."/>
            <person name="Lin R.T."/>
            <person name="Yang L."/>
        </authorList>
    </citation>
    <scope>NUCLEOTIDE SEQUENCE [LARGE SCALE GENOMIC DNA]</scope>
    <source>
        <strain evidence="1">NUHP1</strain>
    </source>
</reference>
<dbReference type="EMBL" id="CP007547">
    <property type="protein sequence ID" value="AIL44272.1"/>
    <property type="molecule type" value="Genomic_DNA"/>
</dbReference>